<keyword evidence="1" id="KW-0812">Transmembrane</keyword>
<dbReference type="AlphaFoldDB" id="A0A1H2SKL9"/>
<dbReference type="Proteomes" id="UP000198500">
    <property type="component" value="Unassembled WGS sequence"/>
</dbReference>
<feature type="transmembrane region" description="Helical" evidence="1">
    <location>
        <begin position="117"/>
        <end position="136"/>
    </location>
</feature>
<dbReference type="RefSeq" id="WP_092567963.1">
    <property type="nucleotide sequence ID" value="NZ_BMXH01000001.1"/>
</dbReference>
<proteinExistence type="predicted"/>
<gene>
    <name evidence="2" type="ORF">SAMN05443545_101576</name>
</gene>
<keyword evidence="1" id="KW-1133">Transmembrane helix</keyword>
<keyword evidence="3" id="KW-1185">Reference proteome</keyword>
<evidence type="ECO:0000313" key="2">
    <source>
        <dbReference type="EMBL" id="SDW31609.1"/>
    </source>
</evidence>
<organism evidence="2 3">
    <name type="scientific">Aidingimonas halophila</name>
    <dbReference type="NCBI Taxonomy" id="574349"/>
    <lineage>
        <taxon>Bacteria</taxon>
        <taxon>Pseudomonadati</taxon>
        <taxon>Pseudomonadota</taxon>
        <taxon>Gammaproteobacteria</taxon>
        <taxon>Oceanospirillales</taxon>
        <taxon>Halomonadaceae</taxon>
        <taxon>Aidingimonas</taxon>
    </lineage>
</organism>
<name>A0A1H2SKL9_9GAMM</name>
<evidence type="ECO:0008006" key="4">
    <source>
        <dbReference type="Google" id="ProtNLM"/>
    </source>
</evidence>
<reference evidence="2 3" key="1">
    <citation type="submission" date="2016-10" db="EMBL/GenBank/DDBJ databases">
        <authorList>
            <person name="de Groot N.N."/>
        </authorList>
    </citation>
    <scope>NUCLEOTIDE SEQUENCE [LARGE SCALE GENOMIC DNA]</scope>
    <source>
        <strain evidence="2 3">DSM 19219</strain>
    </source>
</reference>
<dbReference type="STRING" id="574349.SAMN05443545_101576"/>
<evidence type="ECO:0000313" key="3">
    <source>
        <dbReference type="Proteomes" id="UP000198500"/>
    </source>
</evidence>
<accession>A0A1H2SKL9</accession>
<protein>
    <recommendedName>
        <fullName evidence="4">DUF2178 domain-containing protein</fullName>
    </recommendedName>
</protein>
<feature type="transmembrane region" description="Helical" evidence="1">
    <location>
        <begin position="20"/>
        <end position="40"/>
    </location>
</feature>
<evidence type="ECO:0000256" key="1">
    <source>
        <dbReference type="SAM" id="Phobius"/>
    </source>
</evidence>
<keyword evidence="1" id="KW-0472">Membrane</keyword>
<feature type="transmembrane region" description="Helical" evidence="1">
    <location>
        <begin position="92"/>
        <end position="111"/>
    </location>
</feature>
<sequence length="140" mass="15412">MISMKKVPHPTADNTPHRPLVVPLVSVMLGIVMFVVSWLAAEAPEIGLAMLIIMLIYAGIMRFGQRFESLQLLGNDQPLDERHGLIQLRSLAIAYMAVLTVALGGFFWEIAQGEPGAFTLICFIGGSTHILTTVILRRRV</sequence>
<dbReference type="OrthoDB" id="6165637at2"/>
<dbReference type="EMBL" id="FNNI01000001">
    <property type="protein sequence ID" value="SDW31609.1"/>
    <property type="molecule type" value="Genomic_DNA"/>
</dbReference>
<feature type="transmembrane region" description="Helical" evidence="1">
    <location>
        <begin position="46"/>
        <end position="64"/>
    </location>
</feature>